<evidence type="ECO:0000313" key="3">
    <source>
        <dbReference type="Proteomes" id="UP000646548"/>
    </source>
</evidence>
<dbReference type="Proteomes" id="UP000646548">
    <property type="component" value="Unassembled WGS sequence"/>
</dbReference>
<organism evidence="2 3">
    <name type="scientific">Oryzias melastigma</name>
    <name type="common">Marine medaka</name>
    <dbReference type="NCBI Taxonomy" id="30732"/>
    <lineage>
        <taxon>Eukaryota</taxon>
        <taxon>Metazoa</taxon>
        <taxon>Chordata</taxon>
        <taxon>Craniata</taxon>
        <taxon>Vertebrata</taxon>
        <taxon>Euteleostomi</taxon>
        <taxon>Actinopterygii</taxon>
        <taxon>Neopterygii</taxon>
        <taxon>Teleostei</taxon>
        <taxon>Neoteleostei</taxon>
        <taxon>Acanthomorphata</taxon>
        <taxon>Ovalentaria</taxon>
        <taxon>Atherinomorphae</taxon>
        <taxon>Beloniformes</taxon>
        <taxon>Adrianichthyidae</taxon>
        <taxon>Oryziinae</taxon>
        <taxon>Oryzias</taxon>
    </lineage>
</organism>
<protein>
    <submittedName>
        <fullName evidence="2">Uncharacterized protein</fullName>
    </submittedName>
</protein>
<reference evidence="2" key="1">
    <citation type="journal article" name="BMC Genomics">
        <title>Long-read sequencing and de novo genome assembly of marine medaka (Oryzias melastigma).</title>
        <authorList>
            <person name="Liang P."/>
            <person name="Saqib H.S.A."/>
            <person name="Ni X."/>
            <person name="Shen Y."/>
        </authorList>
    </citation>
    <scope>NUCLEOTIDE SEQUENCE</scope>
    <source>
        <strain evidence="2">Bigg-433</strain>
    </source>
</reference>
<gene>
    <name evidence="2" type="ORF">FQA47_005176</name>
</gene>
<evidence type="ECO:0000256" key="1">
    <source>
        <dbReference type="SAM" id="MobiDB-lite"/>
    </source>
</evidence>
<dbReference type="AlphaFoldDB" id="A0A834F721"/>
<accession>A0A834F721</accession>
<comment type="caution">
    <text evidence="2">The sequence shown here is derived from an EMBL/GenBank/DDBJ whole genome shotgun (WGS) entry which is preliminary data.</text>
</comment>
<sequence>MLPFDSLNTELLPGSSDLVRLIRGGNSRDSYHRIPGFHHPELLQGSCRSHRLQDHLEASPENPDEDEDSS</sequence>
<evidence type="ECO:0000313" key="2">
    <source>
        <dbReference type="EMBL" id="KAF6723494.1"/>
    </source>
</evidence>
<name>A0A834F721_ORYME</name>
<feature type="region of interest" description="Disordered" evidence="1">
    <location>
        <begin position="48"/>
        <end position="70"/>
    </location>
</feature>
<dbReference type="EMBL" id="WKFB01000424">
    <property type="protein sequence ID" value="KAF6723494.1"/>
    <property type="molecule type" value="Genomic_DNA"/>
</dbReference>
<proteinExistence type="predicted"/>